<evidence type="ECO:0000313" key="7">
    <source>
        <dbReference type="EMBL" id="RDJ28065.1"/>
    </source>
</evidence>
<dbReference type="Pfam" id="PF13377">
    <property type="entry name" value="Peripla_BP_3"/>
    <property type="match status" value="1"/>
</dbReference>
<comment type="caution">
    <text evidence="7">The sequence shown here is derived from an EMBL/GenBank/DDBJ whole genome shotgun (WGS) entry which is preliminary data.</text>
</comment>
<evidence type="ECO:0000256" key="2">
    <source>
        <dbReference type="ARBA" id="ARBA00023015"/>
    </source>
</evidence>
<dbReference type="InterPro" id="IPR046335">
    <property type="entry name" value="LacI/GalR-like_sensor"/>
</dbReference>
<dbReference type="RefSeq" id="WP_114828190.1">
    <property type="nucleotide sequence ID" value="NZ_QQTO01000037.1"/>
</dbReference>
<dbReference type="SMART" id="SM00354">
    <property type="entry name" value="HTH_LACI"/>
    <property type="match status" value="1"/>
</dbReference>
<dbReference type="PROSITE" id="PS00356">
    <property type="entry name" value="HTH_LACI_1"/>
    <property type="match status" value="1"/>
</dbReference>
<keyword evidence="4" id="KW-0804">Transcription</keyword>
<evidence type="ECO:0000313" key="8">
    <source>
        <dbReference type="Proteomes" id="UP000255207"/>
    </source>
</evidence>
<dbReference type="GO" id="GO:0000976">
    <property type="term" value="F:transcription cis-regulatory region binding"/>
    <property type="evidence" value="ECO:0007669"/>
    <property type="project" value="TreeGrafter"/>
</dbReference>
<dbReference type="GO" id="GO:0003700">
    <property type="term" value="F:DNA-binding transcription factor activity"/>
    <property type="evidence" value="ECO:0007669"/>
    <property type="project" value="TreeGrafter"/>
</dbReference>
<sequence length="353" mass="38590">MTNAAAPPSARKKHDAPPSGRASIIDVARHAGVSVGTVSNVLNGRSSVRKERRARVLEAMNELGYTCNLLAQGMRLQRSRVVGLCVPFATYPNFSAITDSLEDQASESGFQLMQVTSRQEAAKEYARIVRLVAYKVGGLLLVPSIEPGGILDFLHANSVPTIIVNRPVANEERFDQVMVDHRGVMYRVARELIARGHRKIVLAAQYPTLTVTRERIEGIKQAVADAAEQVQFTVMITGKSQQEFGAQMLSEASGKHGHVVMIASNSLIASWAIRCVRELGIRYPEDMSLLTLDEPEWATIVTPSLSVVSQPTAAISKMAWSMLAERMEGSTLPARRTLLNAEIIFRDSVADLA</sequence>
<dbReference type="AlphaFoldDB" id="A0A370L9R4"/>
<dbReference type="EMBL" id="QQTP01000002">
    <property type="protein sequence ID" value="RDJ28065.1"/>
    <property type="molecule type" value="Genomic_DNA"/>
</dbReference>
<feature type="region of interest" description="Disordered" evidence="5">
    <location>
        <begin position="1"/>
        <end position="20"/>
    </location>
</feature>
<dbReference type="CDD" id="cd06267">
    <property type="entry name" value="PBP1_LacI_sugar_binding-like"/>
    <property type="match status" value="1"/>
</dbReference>
<dbReference type="Pfam" id="PF00356">
    <property type="entry name" value="LacI"/>
    <property type="match status" value="1"/>
</dbReference>
<evidence type="ECO:0000256" key="1">
    <source>
        <dbReference type="ARBA" id="ARBA00022491"/>
    </source>
</evidence>
<dbReference type="PANTHER" id="PTHR30146">
    <property type="entry name" value="LACI-RELATED TRANSCRIPTIONAL REPRESSOR"/>
    <property type="match status" value="1"/>
</dbReference>
<keyword evidence="1" id="KW-0678">Repressor</keyword>
<dbReference type="Proteomes" id="UP000255207">
    <property type="component" value="Unassembled WGS sequence"/>
</dbReference>
<gene>
    <name evidence="7" type="ORF">DWE98_05560</name>
</gene>
<organism evidence="7 8">
    <name type="scientific">Bosea caraganae</name>
    <dbReference type="NCBI Taxonomy" id="2763117"/>
    <lineage>
        <taxon>Bacteria</taxon>
        <taxon>Pseudomonadati</taxon>
        <taxon>Pseudomonadota</taxon>
        <taxon>Alphaproteobacteria</taxon>
        <taxon>Hyphomicrobiales</taxon>
        <taxon>Boseaceae</taxon>
        <taxon>Bosea</taxon>
    </lineage>
</organism>
<dbReference type="InterPro" id="IPR028082">
    <property type="entry name" value="Peripla_BP_I"/>
</dbReference>
<name>A0A370L9R4_9HYPH</name>
<evidence type="ECO:0000259" key="6">
    <source>
        <dbReference type="PROSITE" id="PS50932"/>
    </source>
</evidence>
<evidence type="ECO:0000256" key="3">
    <source>
        <dbReference type="ARBA" id="ARBA00023125"/>
    </source>
</evidence>
<dbReference type="PANTHER" id="PTHR30146:SF148">
    <property type="entry name" value="HTH-TYPE TRANSCRIPTIONAL REPRESSOR PURR-RELATED"/>
    <property type="match status" value="1"/>
</dbReference>
<keyword evidence="8" id="KW-1185">Reference proteome</keyword>
<evidence type="ECO:0000256" key="5">
    <source>
        <dbReference type="SAM" id="MobiDB-lite"/>
    </source>
</evidence>
<accession>A0A370L9R4</accession>
<dbReference type="InterPro" id="IPR000843">
    <property type="entry name" value="HTH_LacI"/>
</dbReference>
<evidence type="ECO:0000256" key="4">
    <source>
        <dbReference type="ARBA" id="ARBA00023163"/>
    </source>
</evidence>
<dbReference type="Gene3D" id="3.40.50.2300">
    <property type="match status" value="2"/>
</dbReference>
<keyword evidence="3" id="KW-0238">DNA-binding</keyword>
<keyword evidence="2" id="KW-0805">Transcription regulation</keyword>
<protein>
    <submittedName>
        <fullName evidence="7">LacI family transcriptional regulator</fullName>
    </submittedName>
</protein>
<dbReference type="PROSITE" id="PS50932">
    <property type="entry name" value="HTH_LACI_2"/>
    <property type="match status" value="1"/>
</dbReference>
<dbReference type="InterPro" id="IPR010982">
    <property type="entry name" value="Lambda_DNA-bd_dom_sf"/>
</dbReference>
<dbReference type="SUPFAM" id="SSF47413">
    <property type="entry name" value="lambda repressor-like DNA-binding domains"/>
    <property type="match status" value="1"/>
</dbReference>
<feature type="domain" description="HTH lacI-type" evidence="6">
    <location>
        <begin position="22"/>
        <end position="76"/>
    </location>
</feature>
<dbReference type="OrthoDB" id="8433438at2"/>
<dbReference type="SUPFAM" id="SSF53822">
    <property type="entry name" value="Periplasmic binding protein-like I"/>
    <property type="match status" value="1"/>
</dbReference>
<reference evidence="8" key="1">
    <citation type="submission" date="2018-07" db="EMBL/GenBank/DDBJ databases">
        <authorList>
            <person name="Safronova V.I."/>
            <person name="Chirak E.R."/>
            <person name="Sazanova A.L."/>
        </authorList>
    </citation>
    <scope>NUCLEOTIDE SEQUENCE [LARGE SCALE GENOMIC DNA]</scope>
    <source>
        <strain evidence="8">RCAM04685</strain>
    </source>
</reference>
<proteinExistence type="predicted"/>
<dbReference type="Gene3D" id="1.10.260.40">
    <property type="entry name" value="lambda repressor-like DNA-binding domains"/>
    <property type="match status" value="1"/>
</dbReference>
<dbReference type="CDD" id="cd01392">
    <property type="entry name" value="HTH_LacI"/>
    <property type="match status" value="1"/>
</dbReference>